<dbReference type="GO" id="GO:0061602">
    <property type="term" value="F:molybdenum cofactor cytidylyltransferase activity"/>
    <property type="evidence" value="ECO:0007669"/>
    <property type="project" value="UniProtKB-EC"/>
</dbReference>
<dbReference type="RefSeq" id="WP_307502575.1">
    <property type="nucleotide sequence ID" value="NZ_BAAACE010000029.1"/>
</dbReference>
<reference evidence="2 3" key="1">
    <citation type="submission" date="2023-07" db="EMBL/GenBank/DDBJ databases">
        <title>Genomic Encyclopedia of Type Strains, Phase IV (KMG-IV): sequencing the most valuable type-strain genomes for metagenomic binning, comparative biology and taxonomic classification.</title>
        <authorList>
            <person name="Goeker M."/>
        </authorList>
    </citation>
    <scope>NUCLEOTIDE SEQUENCE [LARGE SCALE GENOMIC DNA]</scope>
    <source>
        <strain evidence="2 3">DSM 15049</strain>
    </source>
</reference>
<dbReference type="PANTHER" id="PTHR43777">
    <property type="entry name" value="MOLYBDENUM COFACTOR CYTIDYLYLTRANSFERASE"/>
    <property type="match status" value="1"/>
</dbReference>
<dbReference type="InterPro" id="IPR029044">
    <property type="entry name" value="Nucleotide-diphossugar_trans"/>
</dbReference>
<sequence length="202" mass="23269">MINAIVMASGFSKRMGENKLLMNFNGKSIIENTFQILKKFDFKEVIVVSQYAKVLDIAKDYKFKTVLNDKSHIGQSESIKLGIINSNECDGYMFFVGDQPLISEDDVRNIIKCFKMDKSNIVIPKYESKIGNPVIFPKCLKENLLSLKNDEKGKKVIVGYDKIKYVNVSKYTILDIDTKSDYENLKKIKHNQEKVYEENKNN</sequence>
<gene>
    <name evidence="2" type="ORF">QOZ92_000527</name>
</gene>
<evidence type="ECO:0000313" key="3">
    <source>
        <dbReference type="Proteomes" id="UP001232584"/>
    </source>
</evidence>
<dbReference type="PANTHER" id="PTHR43777:SF1">
    <property type="entry name" value="MOLYBDENUM COFACTOR CYTIDYLYLTRANSFERASE"/>
    <property type="match status" value="1"/>
</dbReference>
<dbReference type="Pfam" id="PF12804">
    <property type="entry name" value="NTP_transf_3"/>
    <property type="match status" value="1"/>
</dbReference>
<keyword evidence="2" id="KW-0548">Nucleotidyltransferase</keyword>
<dbReference type="Proteomes" id="UP001232584">
    <property type="component" value="Unassembled WGS sequence"/>
</dbReference>
<keyword evidence="2" id="KW-0808">Transferase</keyword>
<dbReference type="CDD" id="cd04182">
    <property type="entry name" value="GT_2_like_f"/>
    <property type="match status" value="1"/>
</dbReference>
<organism evidence="2 3">
    <name type="scientific">Paraclostridium ghonii</name>
    <dbReference type="NCBI Taxonomy" id="29358"/>
    <lineage>
        <taxon>Bacteria</taxon>
        <taxon>Bacillati</taxon>
        <taxon>Bacillota</taxon>
        <taxon>Clostridia</taxon>
        <taxon>Peptostreptococcales</taxon>
        <taxon>Peptostreptococcaceae</taxon>
        <taxon>Paraclostridium</taxon>
    </lineage>
</organism>
<dbReference type="InterPro" id="IPR025877">
    <property type="entry name" value="MobA-like_NTP_Trfase"/>
</dbReference>
<feature type="domain" description="MobA-like NTP transferase" evidence="1">
    <location>
        <begin position="4"/>
        <end position="158"/>
    </location>
</feature>
<dbReference type="SUPFAM" id="SSF53448">
    <property type="entry name" value="Nucleotide-diphospho-sugar transferases"/>
    <property type="match status" value="1"/>
</dbReference>
<dbReference type="EC" id="2.7.7.76" evidence="2"/>
<dbReference type="NCBIfam" id="TIGR03310">
    <property type="entry name" value="matur_MocA_YgfJ"/>
    <property type="match status" value="1"/>
</dbReference>
<keyword evidence="3" id="KW-1185">Reference proteome</keyword>
<name>A0ABU0MXD9_9FIRM</name>
<protein>
    <submittedName>
        <fullName evidence="2">Molybdenum cofactor cytidylyltransferase</fullName>
        <ecNumber evidence="2">2.7.7.76</ecNumber>
    </submittedName>
</protein>
<accession>A0ABU0MXD9</accession>
<evidence type="ECO:0000313" key="2">
    <source>
        <dbReference type="EMBL" id="MDQ0555414.1"/>
    </source>
</evidence>
<comment type="caution">
    <text evidence="2">The sequence shown here is derived from an EMBL/GenBank/DDBJ whole genome shotgun (WGS) entry which is preliminary data.</text>
</comment>
<evidence type="ECO:0000259" key="1">
    <source>
        <dbReference type="Pfam" id="PF12804"/>
    </source>
</evidence>
<dbReference type="InterPro" id="IPR017696">
    <property type="entry name" value="Mo_hydrolase_YgfJ"/>
</dbReference>
<proteinExistence type="predicted"/>
<dbReference type="EMBL" id="JAUSWG010000002">
    <property type="protein sequence ID" value="MDQ0555414.1"/>
    <property type="molecule type" value="Genomic_DNA"/>
</dbReference>
<dbReference type="Gene3D" id="3.90.550.10">
    <property type="entry name" value="Spore Coat Polysaccharide Biosynthesis Protein SpsA, Chain A"/>
    <property type="match status" value="1"/>
</dbReference>